<dbReference type="InterPro" id="IPR051796">
    <property type="entry name" value="ISF_SsuE-like"/>
</dbReference>
<reference evidence="4 5" key="1">
    <citation type="submission" date="2020-02" db="EMBL/GenBank/DDBJ databases">
        <title>Ideonella bacterium strain TBM-1.</title>
        <authorList>
            <person name="Chen W.-M."/>
        </authorList>
    </citation>
    <scope>NUCLEOTIDE SEQUENCE [LARGE SCALE GENOMIC DNA]</scope>
    <source>
        <strain evidence="4 5">TBM-1</strain>
    </source>
</reference>
<proteinExistence type="predicted"/>
<comment type="caution">
    <text evidence="4">The sequence shown here is derived from an EMBL/GenBank/DDBJ whole genome shotgun (WGS) entry which is preliminary data.</text>
</comment>
<dbReference type="EMBL" id="JAAGOH010000017">
    <property type="protein sequence ID" value="NDY92385.1"/>
    <property type="molecule type" value="Genomic_DNA"/>
</dbReference>
<evidence type="ECO:0000256" key="1">
    <source>
        <dbReference type="ARBA" id="ARBA00022630"/>
    </source>
</evidence>
<evidence type="ECO:0000256" key="2">
    <source>
        <dbReference type="ARBA" id="ARBA00022643"/>
    </source>
</evidence>
<protein>
    <submittedName>
        <fullName evidence="4">NAD(P)H-dependent oxidoreductase</fullName>
    </submittedName>
</protein>
<dbReference type="AlphaFoldDB" id="A0A7C9TM12"/>
<keyword evidence="2" id="KW-0288">FMN</keyword>
<dbReference type="InterPro" id="IPR029039">
    <property type="entry name" value="Flavoprotein-like_sf"/>
</dbReference>
<evidence type="ECO:0000313" key="4">
    <source>
        <dbReference type="EMBL" id="NDY92385.1"/>
    </source>
</evidence>
<keyword evidence="1" id="KW-0285">Flavoprotein</keyword>
<organism evidence="4 5">
    <name type="scientific">Ideonella livida</name>
    <dbReference type="NCBI Taxonomy" id="2707176"/>
    <lineage>
        <taxon>Bacteria</taxon>
        <taxon>Pseudomonadati</taxon>
        <taxon>Pseudomonadota</taxon>
        <taxon>Betaproteobacteria</taxon>
        <taxon>Burkholderiales</taxon>
        <taxon>Sphaerotilaceae</taxon>
        <taxon>Ideonella</taxon>
    </lineage>
</organism>
<dbReference type="PANTHER" id="PTHR43278:SF4">
    <property type="entry name" value="NAD(P)H-DEPENDENT FMN-CONTAINING OXIDOREDUCTASE YWQN-RELATED"/>
    <property type="match status" value="1"/>
</dbReference>
<evidence type="ECO:0000313" key="5">
    <source>
        <dbReference type="Proteomes" id="UP000484255"/>
    </source>
</evidence>
<dbReference type="SUPFAM" id="SSF52218">
    <property type="entry name" value="Flavoproteins"/>
    <property type="match status" value="1"/>
</dbReference>
<evidence type="ECO:0000259" key="3">
    <source>
        <dbReference type="Pfam" id="PF02525"/>
    </source>
</evidence>
<gene>
    <name evidence="4" type="ORF">G3A44_14440</name>
</gene>
<dbReference type="InterPro" id="IPR003680">
    <property type="entry name" value="Flavodoxin_fold"/>
</dbReference>
<dbReference type="RefSeq" id="WP_163458236.1">
    <property type="nucleotide sequence ID" value="NZ_JAAGOH010000017.1"/>
</dbReference>
<dbReference type="Gene3D" id="3.40.50.360">
    <property type="match status" value="1"/>
</dbReference>
<dbReference type="Proteomes" id="UP000484255">
    <property type="component" value="Unassembled WGS sequence"/>
</dbReference>
<name>A0A7C9TM12_9BURK</name>
<feature type="domain" description="Flavodoxin-like fold" evidence="3">
    <location>
        <begin position="6"/>
        <end position="170"/>
    </location>
</feature>
<dbReference type="PANTHER" id="PTHR43278">
    <property type="entry name" value="NAD(P)H-DEPENDENT FMN-CONTAINING OXIDOREDUCTASE YWQN-RELATED"/>
    <property type="match status" value="1"/>
</dbReference>
<keyword evidence="5" id="KW-1185">Reference proteome</keyword>
<sequence>MSSTRHVLFLVSNSREPGQLGNTETLARRAAAALPEGSVQTWLHLSQLDIPPFVDVRHTQGHYAAPEGDLKRVLDALLAATDVVAVAPVYWFSLPAPLKGVLDHWSGFLRVPGLDFKARMSGKRLWAVSTNGSRAKAQPMFDSLAMCAEFMGMRWMPPLWGQGGAPGAVLADTTALQAADDWLLG</sequence>
<accession>A0A7C9TM12</accession>
<dbReference type="Pfam" id="PF02525">
    <property type="entry name" value="Flavodoxin_2"/>
    <property type="match status" value="1"/>
</dbReference>